<dbReference type="PROSITE" id="PS50887">
    <property type="entry name" value="GGDEF"/>
    <property type="match status" value="1"/>
</dbReference>
<name>A0A1C0B067_9BACT</name>
<accession>A0A1C0B067</accession>
<protein>
    <recommendedName>
        <fullName evidence="1">diguanylate cyclase</fullName>
        <ecNumber evidence="1">2.7.7.65</ecNumber>
    </recommendedName>
</protein>
<keyword evidence="3" id="KW-0175">Coiled coil</keyword>
<dbReference type="GO" id="GO:0052621">
    <property type="term" value="F:diguanylate cyclase activity"/>
    <property type="evidence" value="ECO:0007669"/>
    <property type="project" value="UniProtKB-EC"/>
</dbReference>
<dbReference type="EMBL" id="LDIR01000001">
    <property type="protein sequence ID" value="OCL93259.1"/>
    <property type="molecule type" value="Genomic_DNA"/>
</dbReference>
<keyword evidence="7" id="KW-1185">Reference proteome</keyword>
<evidence type="ECO:0000256" key="1">
    <source>
        <dbReference type="ARBA" id="ARBA00012528"/>
    </source>
</evidence>
<dbReference type="Proteomes" id="UP000093159">
    <property type="component" value="Unassembled WGS sequence"/>
</dbReference>
<dbReference type="OrthoDB" id="9779960at2"/>
<reference evidence="5 7" key="1">
    <citation type="submission" date="2015-05" db="EMBL/GenBank/DDBJ databases">
        <authorList>
            <person name="Rovetto F."/>
            <person name="Cocolin L."/>
            <person name="Illeghems K."/>
            <person name="Van Nieuwerburgh F."/>
            <person name="Houf K."/>
        </authorList>
    </citation>
    <scope>NUCLEOTIDE SEQUENCE [LARGE SCALE GENOMIC DNA]</scope>
    <source>
        <strain evidence="5 7">117434</strain>
    </source>
</reference>
<dbReference type="RefSeq" id="WP_066175418.1">
    <property type="nucleotide sequence ID" value="NZ_CP036246.2"/>
</dbReference>
<feature type="domain" description="GGDEF" evidence="4">
    <location>
        <begin position="280"/>
        <end position="412"/>
    </location>
</feature>
<dbReference type="NCBIfam" id="TIGR00254">
    <property type="entry name" value="GGDEF"/>
    <property type="match status" value="1"/>
</dbReference>
<evidence type="ECO:0000313" key="5">
    <source>
        <dbReference type="EMBL" id="OCL93259.1"/>
    </source>
</evidence>
<reference evidence="6 8" key="2">
    <citation type="submission" date="2019-09" db="EMBL/GenBank/DDBJ databases">
        <title>Complete genome sequencing of four Arcobacter species reveals a diverse suite of mobile elements.</title>
        <authorList>
            <person name="Miller W.G."/>
            <person name="Yee E."/>
            <person name="Bono J.L."/>
        </authorList>
    </citation>
    <scope>NUCLEOTIDE SEQUENCE [LARGE SCALE GENOMIC DNA]</scope>
    <source>
        <strain evidence="6 8">CCUG 56899</strain>
    </source>
</reference>
<dbReference type="Gene3D" id="3.30.70.270">
    <property type="match status" value="1"/>
</dbReference>
<sequence>MLDIKEITKNTLEGLKNKRLAATPENYFLEFITQAKNSEESFKELEIFESSLYNLTKDEKNSLQKNSIFGMLKILSNRTSNDDLKKLIETFSDTLAPSINYDISYEVEDFIFYLLKNPKEALTKESLSQIKKFAKLRVEQDRLVLKDKTHDIIKLTSLMSRYYDKTLKDSTNQQEDIKRIKDDLVTLDISDSSKREILIVQKKLINSIEKMESSLLENNKILSTNIDKVKLLNRQIQDLEKELQMAKEEYLYDFLTNIYNRRAYDNEIKKMEKQYFLFNTNYAIIFFDIDHFKKINDKYGHSCGDEILKSFANIIKNLTRKEDVIARYGGEEFVALINFRDKVEISRYVKRVKNAFLNSTFVYKSSKINITFSAGVTFRNRYDSLEQAHEKADNLLYEAKRAGRNKVFFDDGNQL</sequence>
<dbReference type="CDD" id="cd01949">
    <property type="entry name" value="GGDEF"/>
    <property type="match status" value="1"/>
</dbReference>
<dbReference type="PANTHER" id="PTHR45138:SF9">
    <property type="entry name" value="DIGUANYLATE CYCLASE DGCM-RELATED"/>
    <property type="match status" value="1"/>
</dbReference>
<comment type="catalytic activity">
    <reaction evidence="2">
        <text>2 GTP = 3',3'-c-di-GMP + 2 diphosphate</text>
        <dbReference type="Rhea" id="RHEA:24898"/>
        <dbReference type="ChEBI" id="CHEBI:33019"/>
        <dbReference type="ChEBI" id="CHEBI:37565"/>
        <dbReference type="ChEBI" id="CHEBI:58805"/>
        <dbReference type="EC" id="2.7.7.65"/>
    </reaction>
</comment>
<dbReference type="InterPro" id="IPR000160">
    <property type="entry name" value="GGDEF_dom"/>
</dbReference>
<proteinExistence type="predicted"/>
<dbReference type="KEGG" id="apoc:APORC_0728"/>
<dbReference type="FunFam" id="3.30.70.270:FF:000001">
    <property type="entry name" value="Diguanylate cyclase domain protein"/>
    <property type="match status" value="1"/>
</dbReference>
<dbReference type="SUPFAM" id="SSF55073">
    <property type="entry name" value="Nucleotide cyclase"/>
    <property type="match status" value="1"/>
</dbReference>
<dbReference type="AlphaFoldDB" id="A0A1C0B067"/>
<gene>
    <name evidence="5" type="primary">pleD</name>
    <name evidence="5" type="ORF">AAX28_00802</name>
    <name evidence="6" type="ORF">APORC_0728</name>
</gene>
<dbReference type="SMART" id="SM00267">
    <property type="entry name" value="GGDEF"/>
    <property type="match status" value="1"/>
</dbReference>
<dbReference type="InterPro" id="IPR050469">
    <property type="entry name" value="Diguanylate_Cyclase"/>
</dbReference>
<reference evidence="6 8" key="3">
    <citation type="submission" date="2019-09" db="EMBL/GenBank/DDBJ databases">
        <title>Taxonomic note: a critical rebuttal of the proposed division of the genus Arcobacter into six genera, emended descriptions of Arcobacter anaerophilus and the genus Arcobacter, and an assessment of genus-level boundaries for Epsilonproteobacteria using in silico genomic comparator tools.</title>
        <authorList>
            <person name="On S.L.W."/>
            <person name="Miller W.G."/>
            <person name="Biggs P."/>
            <person name="Cornelius A."/>
            <person name="Vandamme P."/>
        </authorList>
    </citation>
    <scope>NUCLEOTIDE SEQUENCE [LARGE SCALE GENOMIC DNA]</scope>
    <source>
        <strain evidence="6 8">CCUG 56899</strain>
    </source>
</reference>
<dbReference type="Pfam" id="PF00990">
    <property type="entry name" value="GGDEF"/>
    <property type="match status" value="1"/>
</dbReference>
<dbReference type="Proteomes" id="UP000322644">
    <property type="component" value="Chromosome"/>
</dbReference>
<evidence type="ECO:0000256" key="2">
    <source>
        <dbReference type="ARBA" id="ARBA00034247"/>
    </source>
</evidence>
<evidence type="ECO:0000313" key="8">
    <source>
        <dbReference type="Proteomes" id="UP000322644"/>
    </source>
</evidence>
<evidence type="ECO:0000313" key="7">
    <source>
        <dbReference type="Proteomes" id="UP000093159"/>
    </source>
</evidence>
<dbReference type="EMBL" id="CP036246">
    <property type="protein sequence ID" value="QEP40343.1"/>
    <property type="molecule type" value="Genomic_DNA"/>
</dbReference>
<dbReference type="EC" id="2.7.7.65" evidence="1"/>
<dbReference type="PANTHER" id="PTHR45138">
    <property type="entry name" value="REGULATORY COMPONENTS OF SENSORY TRANSDUCTION SYSTEM"/>
    <property type="match status" value="1"/>
</dbReference>
<dbReference type="InterPro" id="IPR043128">
    <property type="entry name" value="Rev_trsase/Diguanyl_cyclase"/>
</dbReference>
<organism evidence="6 8">
    <name type="scientific">Arcobacter porcinus</name>
    <dbReference type="NCBI Taxonomy" id="1935204"/>
    <lineage>
        <taxon>Bacteria</taxon>
        <taxon>Pseudomonadati</taxon>
        <taxon>Campylobacterota</taxon>
        <taxon>Epsilonproteobacteria</taxon>
        <taxon>Campylobacterales</taxon>
        <taxon>Arcobacteraceae</taxon>
        <taxon>Arcobacter</taxon>
    </lineage>
</organism>
<evidence type="ECO:0000313" key="6">
    <source>
        <dbReference type="EMBL" id="QEP40343.1"/>
    </source>
</evidence>
<evidence type="ECO:0000256" key="3">
    <source>
        <dbReference type="SAM" id="Coils"/>
    </source>
</evidence>
<dbReference type="InterPro" id="IPR029787">
    <property type="entry name" value="Nucleotide_cyclase"/>
</dbReference>
<feature type="coiled-coil region" evidence="3">
    <location>
        <begin position="222"/>
        <end position="249"/>
    </location>
</feature>
<evidence type="ECO:0000259" key="4">
    <source>
        <dbReference type="PROSITE" id="PS50887"/>
    </source>
</evidence>